<keyword evidence="1 4" id="KW-0547">Nucleotide-binding</keyword>
<evidence type="ECO:0000259" key="2">
    <source>
        <dbReference type="PROSITE" id="PS51192"/>
    </source>
</evidence>
<dbReference type="GO" id="GO:0016787">
    <property type="term" value="F:hydrolase activity"/>
    <property type="evidence" value="ECO:0007669"/>
    <property type="project" value="InterPro"/>
</dbReference>
<dbReference type="Pfam" id="PF00271">
    <property type="entry name" value="Helicase_C"/>
    <property type="match status" value="1"/>
</dbReference>
<feature type="domain" description="Helicase C-terminal" evidence="3">
    <location>
        <begin position="334"/>
        <end position="501"/>
    </location>
</feature>
<dbReference type="SMART" id="SM00490">
    <property type="entry name" value="HELICc"/>
    <property type="match status" value="1"/>
</dbReference>
<dbReference type="InterPro" id="IPR014001">
    <property type="entry name" value="Helicase_ATP-bd"/>
</dbReference>
<dbReference type="InterPro" id="IPR050742">
    <property type="entry name" value="Helicase_Restrict-Modif_Enz"/>
</dbReference>
<proteinExistence type="predicted"/>
<dbReference type="GO" id="GO:0036121">
    <property type="term" value="F:double-stranded DNA helicase activity"/>
    <property type="evidence" value="ECO:0007669"/>
    <property type="project" value="TreeGrafter"/>
</dbReference>
<keyword evidence="1 4" id="KW-0347">Helicase</keyword>
<dbReference type="Pfam" id="PF04851">
    <property type="entry name" value="ResIII"/>
    <property type="match status" value="1"/>
</dbReference>
<evidence type="ECO:0000256" key="1">
    <source>
        <dbReference type="ARBA" id="ARBA00022806"/>
    </source>
</evidence>
<dbReference type="GO" id="GO:0061749">
    <property type="term" value="F:forked DNA-dependent helicase activity"/>
    <property type="evidence" value="ECO:0007669"/>
    <property type="project" value="TreeGrafter"/>
</dbReference>
<keyword evidence="1 4" id="KW-0378">Hydrolase</keyword>
<reference evidence="5" key="1">
    <citation type="submission" date="2018-06" db="EMBL/GenBank/DDBJ databases">
        <authorList>
            <person name="Guldener U."/>
        </authorList>
    </citation>
    <scope>NUCLEOTIDE SEQUENCE [LARGE SCALE GENOMIC DNA]</scope>
    <source>
        <strain evidence="5">UTAD17</strain>
    </source>
</reference>
<accession>A0A376B318</accession>
<organism evidence="4 5">
    <name type="scientific">Saccharomycodes ludwigii</name>
    <dbReference type="NCBI Taxonomy" id="36035"/>
    <lineage>
        <taxon>Eukaryota</taxon>
        <taxon>Fungi</taxon>
        <taxon>Dikarya</taxon>
        <taxon>Ascomycota</taxon>
        <taxon>Saccharomycotina</taxon>
        <taxon>Saccharomycetes</taxon>
        <taxon>Saccharomycodales</taxon>
        <taxon>Saccharomycodaceae</taxon>
        <taxon>Saccharomycodes</taxon>
    </lineage>
</organism>
<dbReference type="PANTHER" id="PTHR47396:SF1">
    <property type="entry name" value="ATP-DEPENDENT HELICASE IRC3-RELATED"/>
    <property type="match status" value="1"/>
</dbReference>
<name>A0A376B318_9ASCO</name>
<feature type="domain" description="Helicase ATP-binding" evidence="2">
    <location>
        <begin position="74"/>
        <end position="275"/>
    </location>
</feature>
<dbReference type="PANTHER" id="PTHR47396">
    <property type="entry name" value="TYPE I RESTRICTION ENZYME ECOKI R PROTEIN"/>
    <property type="match status" value="1"/>
</dbReference>
<dbReference type="InterPro" id="IPR006935">
    <property type="entry name" value="Helicase/UvrB_N"/>
</dbReference>
<dbReference type="GO" id="GO:0032042">
    <property type="term" value="P:mitochondrial DNA metabolic process"/>
    <property type="evidence" value="ECO:0007669"/>
    <property type="project" value="TreeGrafter"/>
</dbReference>
<dbReference type="InterPro" id="IPR001650">
    <property type="entry name" value="Helicase_C-like"/>
</dbReference>
<keyword evidence="1 4" id="KW-0067">ATP-binding</keyword>
<dbReference type="PROSITE" id="PS51194">
    <property type="entry name" value="HELICASE_CTER"/>
    <property type="match status" value="1"/>
</dbReference>
<dbReference type="VEuPathDB" id="FungiDB:SCODWIG_00625"/>
<dbReference type="Proteomes" id="UP000262825">
    <property type="component" value="Unassembled WGS sequence"/>
</dbReference>
<evidence type="ECO:0000313" key="4">
    <source>
        <dbReference type="EMBL" id="SSD58864.1"/>
    </source>
</evidence>
<dbReference type="SUPFAM" id="SSF52540">
    <property type="entry name" value="P-loop containing nucleoside triphosphate hydrolases"/>
    <property type="match status" value="1"/>
</dbReference>
<dbReference type="GO" id="GO:0005524">
    <property type="term" value="F:ATP binding"/>
    <property type="evidence" value="ECO:0007669"/>
    <property type="project" value="InterPro"/>
</dbReference>
<dbReference type="GO" id="GO:0070125">
    <property type="term" value="P:mitochondrial translational elongation"/>
    <property type="evidence" value="ECO:0007669"/>
    <property type="project" value="TreeGrafter"/>
</dbReference>
<dbReference type="SMART" id="SM00487">
    <property type="entry name" value="DEXDc"/>
    <property type="match status" value="1"/>
</dbReference>
<dbReference type="GO" id="GO:0005759">
    <property type="term" value="C:mitochondrial matrix"/>
    <property type="evidence" value="ECO:0007669"/>
    <property type="project" value="TreeGrafter"/>
</dbReference>
<evidence type="ECO:0000259" key="3">
    <source>
        <dbReference type="PROSITE" id="PS51194"/>
    </source>
</evidence>
<dbReference type="EMBL" id="UFAJ01000057">
    <property type="protein sequence ID" value="SSD58864.1"/>
    <property type="molecule type" value="Genomic_DNA"/>
</dbReference>
<evidence type="ECO:0000313" key="5">
    <source>
        <dbReference type="Proteomes" id="UP000262825"/>
    </source>
</evidence>
<keyword evidence="5" id="KW-1185">Reference proteome</keyword>
<dbReference type="Gene3D" id="3.40.50.300">
    <property type="entry name" value="P-loop containing nucleotide triphosphate hydrolases"/>
    <property type="match status" value="2"/>
</dbReference>
<sequence>MTFTKNIKKITNLITSRNHTTLFNQKRYNCSIPITNQELNSTTDTLSPNKTVIVLPIQPTLREYQKDCINACLDHISRGIYNIGVSVATGGGKTVIFSNLIKNYKNLLSLSNPQNNNVPPPVFLILVHRRELVYQTYNTIKKFQPDLEVQIEMGKEHTYLTQDLLKSVNNTVKRKRKKKEHPLMVRPDVIIASVQTLSRRLDHYPSHNFLSMIIIDEAHHSVANTYLNILTHFDALPSDDNSSNVKKIPVIGFSATMERQDKKALGQIMQEIVYDRGIFQMIDDGWLCDAKFSLVKTKILNDLNDNSILNKDTNDFVLHKLSGIMNTPEMNQIILQTYLTKVVPKNPSASTLLFGVDIEHVETLNELFLNNGIKSACVTSKTKQFYRDKIVTDFKNGRIDVLMNCGIFTEGTDMPNIDCILLCRPTRSRSLLVQMIGRGLRLHKNKKVCHIIDFVGTSNEVGLVSIPTLAGIGNHINTTSEEEDMNDLLLSELPKLKEKINSDDRSKTLITKHEEDLKRQFREHIEKNNGLDVVFATFDSFKAYYDVSQNSEQKPIDQLNNWEKEYVLIKHSKYPWIKFADKGWALSLSPQYHFRIYKEKKNDGNGSQETIYVLKLYVEFPRPVSAKKDDIYSESDNNKWNNKMKAKIIKSSSKFEDLVGYTEYYLEKYQSHNPQTLVSTRYSNWRKNTPTAKQLNYLKIKAKRFYTKHQPDNILEDDIEEYFNRFNRGECSDLLFALSIAPVYPLDKTFKVIQNRKKLSQLSRSSTSGGSLIEKVLGKTNSINLI</sequence>
<dbReference type="AlphaFoldDB" id="A0A376B318"/>
<gene>
    <name evidence="4" type="ORF">SCODWIG_00625</name>
</gene>
<dbReference type="InterPro" id="IPR027417">
    <property type="entry name" value="P-loop_NTPase"/>
</dbReference>
<dbReference type="GO" id="GO:0000403">
    <property type="term" value="F:Y-form DNA binding"/>
    <property type="evidence" value="ECO:0007669"/>
    <property type="project" value="TreeGrafter"/>
</dbReference>
<dbReference type="CDD" id="cd18799">
    <property type="entry name" value="SF2_C_EcoAI-like"/>
    <property type="match status" value="1"/>
</dbReference>
<dbReference type="PROSITE" id="PS51192">
    <property type="entry name" value="HELICASE_ATP_BIND_1"/>
    <property type="match status" value="1"/>
</dbReference>
<protein>
    <submittedName>
        <fullName evidence="4">Related to Putative ATP-dependent helicase IRC3</fullName>
    </submittedName>
</protein>